<evidence type="ECO:0000256" key="3">
    <source>
        <dbReference type="ARBA" id="ARBA00022448"/>
    </source>
</evidence>
<dbReference type="PROSITE" id="PS50920">
    <property type="entry name" value="SOLCAR"/>
    <property type="match status" value="3"/>
</dbReference>
<dbReference type="GO" id="GO:0015217">
    <property type="term" value="F:ADP transmembrane transporter activity"/>
    <property type="evidence" value="ECO:0007669"/>
    <property type="project" value="TreeGrafter"/>
</dbReference>
<dbReference type="PANTHER" id="PTHR45939:SF1">
    <property type="entry name" value="MITOCHONDRIAL THIAMINE PYROPHOSPHATE CARRIER 1-RELATED"/>
    <property type="match status" value="1"/>
</dbReference>
<dbReference type="Gene3D" id="1.50.40.10">
    <property type="entry name" value="Mitochondrial carrier domain"/>
    <property type="match status" value="1"/>
</dbReference>
<organism evidence="11 12">
    <name type="scientific">Saccharomycopsis crataegensis</name>
    <dbReference type="NCBI Taxonomy" id="43959"/>
    <lineage>
        <taxon>Eukaryota</taxon>
        <taxon>Fungi</taxon>
        <taxon>Dikarya</taxon>
        <taxon>Ascomycota</taxon>
        <taxon>Saccharomycotina</taxon>
        <taxon>Saccharomycetes</taxon>
        <taxon>Saccharomycopsidaceae</taxon>
        <taxon>Saccharomycopsis</taxon>
    </lineage>
</organism>
<keyword evidence="6 10" id="KW-1133">Transmembrane helix</keyword>
<comment type="caution">
    <text evidence="11">The sequence shown here is derived from an EMBL/GenBank/DDBJ whole genome shotgun (WGS) entry which is preliminary data.</text>
</comment>
<dbReference type="Pfam" id="PF00153">
    <property type="entry name" value="Mito_carr"/>
    <property type="match status" value="3"/>
</dbReference>
<dbReference type="InterPro" id="IPR023395">
    <property type="entry name" value="MCP_dom_sf"/>
</dbReference>
<evidence type="ECO:0000256" key="5">
    <source>
        <dbReference type="ARBA" id="ARBA00022737"/>
    </source>
</evidence>
<gene>
    <name evidence="11" type="ORF">DASC09_030850</name>
</gene>
<evidence type="ECO:0000256" key="2">
    <source>
        <dbReference type="ARBA" id="ARBA00006375"/>
    </source>
</evidence>
<evidence type="ECO:0000313" key="11">
    <source>
        <dbReference type="EMBL" id="GMM35760.1"/>
    </source>
</evidence>
<evidence type="ECO:0000256" key="7">
    <source>
        <dbReference type="ARBA" id="ARBA00023136"/>
    </source>
</evidence>
<dbReference type="PANTHER" id="PTHR45939">
    <property type="entry name" value="PEROXISOMAL MEMBRANE PROTEIN PMP34-RELATED"/>
    <property type="match status" value="1"/>
</dbReference>
<keyword evidence="4 8" id="KW-0812">Transmembrane</keyword>
<accession>A0AAV5QMJ8</accession>
<evidence type="ECO:0000313" key="12">
    <source>
        <dbReference type="Proteomes" id="UP001360560"/>
    </source>
</evidence>
<feature type="transmembrane region" description="Helical" evidence="10">
    <location>
        <begin position="118"/>
        <end position="138"/>
    </location>
</feature>
<feature type="transmembrane region" description="Helical" evidence="10">
    <location>
        <begin position="212"/>
        <end position="235"/>
    </location>
</feature>
<keyword evidence="12" id="KW-1185">Reference proteome</keyword>
<keyword evidence="3 9" id="KW-0813">Transport</keyword>
<reference evidence="11 12" key="1">
    <citation type="journal article" date="2023" name="Elife">
        <title>Identification of key yeast species and microbe-microbe interactions impacting larval growth of Drosophila in the wild.</title>
        <authorList>
            <person name="Mure A."/>
            <person name="Sugiura Y."/>
            <person name="Maeda R."/>
            <person name="Honda K."/>
            <person name="Sakurai N."/>
            <person name="Takahashi Y."/>
            <person name="Watada M."/>
            <person name="Katoh T."/>
            <person name="Gotoh A."/>
            <person name="Gotoh Y."/>
            <person name="Taniguchi I."/>
            <person name="Nakamura K."/>
            <person name="Hayashi T."/>
            <person name="Katayama T."/>
            <person name="Uemura T."/>
            <person name="Hattori Y."/>
        </authorList>
    </citation>
    <scope>NUCLEOTIDE SEQUENCE [LARGE SCALE GENOMIC DNA]</scope>
    <source>
        <strain evidence="11 12">SC-9</strain>
    </source>
</reference>
<proteinExistence type="inferred from homology"/>
<comment type="similarity">
    <text evidence="2 9">Belongs to the mitochondrial carrier (TC 2.A.29) family.</text>
</comment>
<dbReference type="EMBL" id="BTFZ01000011">
    <property type="protein sequence ID" value="GMM35760.1"/>
    <property type="molecule type" value="Genomic_DNA"/>
</dbReference>
<dbReference type="InterPro" id="IPR018108">
    <property type="entry name" value="MCP_transmembrane"/>
</dbReference>
<evidence type="ECO:0000256" key="6">
    <source>
        <dbReference type="ARBA" id="ARBA00022989"/>
    </source>
</evidence>
<keyword evidence="5" id="KW-0677">Repeat</keyword>
<feature type="repeat" description="Solcar" evidence="8">
    <location>
        <begin position="6"/>
        <end position="104"/>
    </location>
</feature>
<dbReference type="SUPFAM" id="SSF103506">
    <property type="entry name" value="Mitochondrial carrier"/>
    <property type="match status" value="1"/>
</dbReference>
<evidence type="ECO:0000256" key="10">
    <source>
        <dbReference type="SAM" id="Phobius"/>
    </source>
</evidence>
<dbReference type="RefSeq" id="XP_064852756.1">
    <property type="nucleotide sequence ID" value="XM_064996684.1"/>
</dbReference>
<evidence type="ECO:0000256" key="9">
    <source>
        <dbReference type="RuleBase" id="RU000488"/>
    </source>
</evidence>
<dbReference type="AlphaFoldDB" id="A0AAV5QMJ8"/>
<feature type="repeat" description="Solcar" evidence="8">
    <location>
        <begin position="115"/>
        <end position="202"/>
    </location>
</feature>
<dbReference type="GO" id="GO:0016020">
    <property type="term" value="C:membrane"/>
    <property type="evidence" value="ECO:0007669"/>
    <property type="project" value="UniProtKB-SubCell"/>
</dbReference>
<keyword evidence="7 8" id="KW-0472">Membrane</keyword>
<dbReference type="InterPro" id="IPR052217">
    <property type="entry name" value="Mito/Peroxisomal_Carrier"/>
</dbReference>
<dbReference type="GeneID" id="90073735"/>
<feature type="transmembrane region" description="Helical" evidence="10">
    <location>
        <begin position="76"/>
        <end position="97"/>
    </location>
</feature>
<sequence length="333" mass="37102">MSNVNLSPLEKAAIGSLASVVANTVVYPLDITKTLIQSQQNLKAYTLKEIKENPNLYADSIDCLKKLFVKHGLHGWYFGIVPSLCSTAASNFAYFFWYAIVHKIYETRNPKNKVKSTLVELSLGAVAAALSQVFIMPVSTISTKQQTEISEDGKDNPSFLDTARKIVGRDGITGLWSGLKVSLVLTSNPSITYGTFARLRSLLFNGKQNLSVAQSFSLGVLSKLLATVVTMPLILSKVMIQKKTTVVTEKIVDPTTGETRYVKTQRNFNTFQECLWYVYNTDGVLGLWKGLMPQISKAVIVQGFLFMFKEQLEALFIRLIKLIRLRKKGRVVV</sequence>
<feature type="repeat" description="Solcar" evidence="8">
    <location>
        <begin position="210"/>
        <end position="315"/>
    </location>
</feature>
<dbReference type="Proteomes" id="UP001360560">
    <property type="component" value="Unassembled WGS sequence"/>
</dbReference>
<name>A0AAV5QMJ8_9ASCO</name>
<protein>
    <submittedName>
        <fullName evidence="11">Ant1 protein</fullName>
    </submittedName>
</protein>
<evidence type="ECO:0000256" key="1">
    <source>
        <dbReference type="ARBA" id="ARBA00004141"/>
    </source>
</evidence>
<comment type="subcellular location">
    <subcellularLocation>
        <location evidence="1">Membrane</location>
        <topology evidence="1">Multi-pass membrane protein</topology>
    </subcellularLocation>
</comment>
<evidence type="ECO:0000256" key="8">
    <source>
        <dbReference type="PROSITE-ProRule" id="PRU00282"/>
    </source>
</evidence>
<evidence type="ECO:0000256" key="4">
    <source>
        <dbReference type="ARBA" id="ARBA00022692"/>
    </source>
</evidence>